<reference evidence="1" key="1">
    <citation type="journal article" date="2021" name="Nat. Commun.">
        <title>Genetic determinants of endophytism in the Arabidopsis root mycobiome.</title>
        <authorList>
            <person name="Mesny F."/>
            <person name="Miyauchi S."/>
            <person name="Thiergart T."/>
            <person name="Pickel B."/>
            <person name="Atanasova L."/>
            <person name="Karlsson M."/>
            <person name="Huettel B."/>
            <person name="Barry K.W."/>
            <person name="Haridas S."/>
            <person name="Chen C."/>
            <person name="Bauer D."/>
            <person name="Andreopoulos W."/>
            <person name="Pangilinan J."/>
            <person name="LaButti K."/>
            <person name="Riley R."/>
            <person name="Lipzen A."/>
            <person name="Clum A."/>
            <person name="Drula E."/>
            <person name="Henrissat B."/>
            <person name="Kohler A."/>
            <person name="Grigoriev I.V."/>
            <person name="Martin F.M."/>
            <person name="Hacquard S."/>
        </authorList>
    </citation>
    <scope>NUCLEOTIDE SEQUENCE</scope>
    <source>
        <strain evidence="1">MPI-CAGE-AT-0021</strain>
    </source>
</reference>
<keyword evidence="2" id="KW-1185">Reference proteome</keyword>
<evidence type="ECO:0008006" key="3">
    <source>
        <dbReference type="Google" id="ProtNLM"/>
    </source>
</evidence>
<proteinExistence type="predicted"/>
<organism evidence="1 2">
    <name type="scientific">Dactylonectria estremocensis</name>
    <dbReference type="NCBI Taxonomy" id="1079267"/>
    <lineage>
        <taxon>Eukaryota</taxon>
        <taxon>Fungi</taxon>
        <taxon>Dikarya</taxon>
        <taxon>Ascomycota</taxon>
        <taxon>Pezizomycotina</taxon>
        <taxon>Sordariomycetes</taxon>
        <taxon>Hypocreomycetidae</taxon>
        <taxon>Hypocreales</taxon>
        <taxon>Nectriaceae</taxon>
        <taxon>Dactylonectria</taxon>
    </lineage>
</organism>
<protein>
    <recommendedName>
        <fullName evidence="3">BTB domain-containing protein</fullName>
    </recommendedName>
</protein>
<evidence type="ECO:0000313" key="1">
    <source>
        <dbReference type="EMBL" id="KAH7163346.1"/>
    </source>
</evidence>
<dbReference type="OrthoDB" id="5275938at2759"/>
<accession>A0A9P9JJ64</accession>
<gene>
    <name evidence="1" type="ORF">B0J13DRAFT_35235</name>
</gene>
<name>A0A9P9JJ64_9HYPO</name>
<sequence length="323" mass="36482">MASQRVSLDKHSDIELLVGSDLDTPAVTFQCCSRTLARSSPVFSRVLYGNSVGDIDRTNSTGGDHLKLPHDDPIPFEIFLNIIHGHFDRVPRDTAVTTLYDLIKLTNYHDATRILAPWADSWIASIQQPSKHDRGSVFKILCICWELGCTDGFAETSRHILMHFKKSDLEDLPKDDGIKMPPDIIERIRAIRIQTIRELLDAIDDAVRSLIVVEEKPRWGRNARWIESRRCESIVLGSLMFALMGGGLWPLPDARDIQESIAELRAKFCRLDFYDIGPDVGEVDVDYAACNPGPGIFDKIEKIVAETADPVSRFHRDHLNKQH</sequence>
<comment type="caution">
    <text evidence="1">The sequence shown here is derived from an EMBL/GenBank/DDBJ whole genome shotgun (WGS) entry which is preliminary data.</text>
</comment>
<dbReference type="EMBL" id="JAGMUU010000001">
    <property type="protein sequence ID" value="KAH7163346.1"/>
    <property type="molecule type" value="Genomic_DNA"/>
</dbReference>
<dbReference type="AlphaFoldDB" id="A0A9P9JJ64"/>
<dbReference type="InterPro" id="IPR011333">
    <property type="entry name" value="SKP1/BTB/POZ_sf"/>
</dbReference>
<evidence type="ECO:0000313" key="2">
    <source>
        <dbReference type="Proteomes" id="UP000717696"/>
    </source>
</evidence>
<dbReference type="Gene3D" id="3.30.710.10">
    <property type="entry name" value="Potassium Channel Kv1.1, Chain A"/>
    <property type="match status" value="1"/>
</dbReference>
<dbReference type="Proteomes" id="UP000717696">
    <property type="component" value="Unassembled WGS sequence"/>
</dbReference>